<evidence type="ECO:0000313" key="2">
    <source>
        <dbReference type="Proteomes" id="UP001437256"/>
    </source>
</evidence>
<sequence length="246" mass="27710">MSNLFYAYAKQVGDVEHARFLIVFASRAVADEWWRAVSTSPDTAYSSKITRVTPQFYTHAEGGNIIDSISMDNVAKDFVDLVVFTLLDDRNGRTFSMIPQGPDPITDYISYNWFYIRSKSDRNVYWYSTVKGDKEANEGTIVASCTRSTRFRVTTRDENLNGKVMINSDEIQFQLGTLSLNVADNGSLRASGKPENFLFRDLTNGFIISGNNMRQIDGLPRNAIVKVSDGSGEAWELVMNGRVYDE</sequence>
<name>A0ABR2ZR86_9AGAR</name>
<evidence type="ECO:0000313" key="1">
    <source>
        <dbReference type="EMBL" id="KAL0064185.1"/>
    </source>
</evidence>
<keyword evidence="2" id="KW-1185">Reference proteome</keyword>
<dbReference type="EMBL" id="JBBXMP010000066">
    <property type="protein sequence ID" value="KAL0064185.1"/>
    <property type="molecule type" value="Genomic_DNA"/>
</dbReference>
<protein>
    <submittedName>
        <fullName evidence="1">Uncharacterized protein</fullName>
    </submittedName>
</protein>
<reference evidence="1 2" key="1">
    <citation type="submission" date="2024-05" db="EMBL/GenBank/DDBJ databases">
        <title>A draft genome resource for the thread blight pathogen Marasmius tenuissimus strain MS-2.</title>
        <authorList>
            <person name="Yulfo-Soto G.E."/>
            <person name="Baruah I.K."/>
            <person name="Amoako-Attah I."/>
            <person name="Bukari Y."/>
            <person name="Meinhardt L.W."/>
            <person name="Bailey B.A."/>
            <person name="Cohen S.P."/>
        </authorList>
    </citation>
    <scope>NUCLEOTIDE SEQUENCE [LARGE SCALE GENOMIC DNA]</scope>
    <source>
        <strain evidence="1 2">MS-2</strain>
    </source>
</reference>
<dbReference type="Proteomes" id="UP001437256">
    <property type="component" value="Unassembled WGS sequence"/>
</dbReference>
<gene>
    <name evidence="1" type="ORF">AAF712_008907</name>
</gene>
<proteinExistence type="predicted"/>
<accession>A0ABR2ZR86</accession>
<comment type="caution">
    <text evidence="1">The sequence shown here is derived from an EMBL/GenBank/DDBJ whole genome shotgun (WGS) entry which is preliminary data.</text>
</comment>
<organism evidence="1 2">
    <name type="scientific">Marasmius tenuissimus</name>
    <dbReference type="NCBI Taxonomy" id="585030"/>
    <lineage>
        <taxon>Eukaryota</taxon>
        <taxon>Fungi</taxon>
        <taxon>Dikarya</taxon>
        <taxon>Basidiomycota</taxon>
        <taxon>Agaricomycotina</taxon>
        <taxon>Agaricomycetes</taxon>
        <taxon>Agaricomycetidae</taxon>
        <taxon>Agaricales</taxon>
        <taxon>Marasmiineae</taxon>
        <taxon>Marasmiaceae</taxon>
        <taxon>Marasmius</taxon>
    </lineage>
</organism>